<keyword evidence="1" id="KW-0479">Metal-binding</keyword>
<feature type="binding site" evidence="1">
    <location>
        <position position="277"/>
    </location>
    <ligand>
        <name>Mn(2+)</name>
        <dbReference type="ChEBI" id="CHEBI:29035"/>
    </ligand>
</feature>
<comment type="catalytic activity">
    <reaction evidence="1">
        <text>(E)-cinnamate + H(+) = styrene + CO2</text>
        <dbReference type="Rhea" id="RHEA:46920"/>
        <dbReference type="ChEBI" id="CHEBI:15378"/>
        <dbReference type="ChEBI" id="CHEBI:15669"/>
        <dbReference type="ChEBI" id="CHEBI:16526"/>
        <dbReference type="ChEBI" id="CHEBI:27452"/>
        <dbReference type="EC" id="4.1.1.102"/>
    </reaction>
</comment>
<keyword evidence="1" id="KW-0963">Cytoplasm</keyword>
<keyword evidence="1" id="KW-0456">Lyase</keyword>
<dbReference type="PANTHER" id="PTHR30108">
    <property type="entry name" value="3-OCTAPRENYL-4-HYDROXYBENZOATE CARBOXY-LYASE-RELATED"/>
    <property type="match status" value="1"/>
</dbReference>
<evidence type="ECO:0000256" key="1">
    <source>
        <dbReference type="HAMAP-Rule" id="MF_03196"/>
    </source>
</evidence>
<dbReference type="SUPFAM" id="SSF143968">
    <property type="entry name" value="UbiD C-terminal domain-like"/>
    <property type="match status" value="1"/>
</dbReference>
<dbReference type="InterPro" id="IPR002830">
    <property type="entry name" value="UbiD"/>
</dbReference>
<dbReference type="InterPro" id="IPR032903">
    <property type="entry name" value="FDC-like"/>
</dbReference>
<dbReference type="Gene3D" id="1.20.5.4570">
    <property type="match status" value="1"/>
</dbReference>
<dbReference type="InterPro" id="IPR048304">
    <property type="entry name" value="UbiD_Rift_dom"/>
</dbReference>
<dbReference type="EC" id="4.1.1.102" evidence="1"/>
<feature type="domain" description="3-octaprenyl-4-hydroxybenzoate carboxy-lyase-like Rift-related" evidence="2">
    <location>
        <begin position="156"/>
        <end position="362"/>
    </location>
</feature>
<evidence type="ECO:0000259" key="4">
    <source>
        <dbReference type="Pfam" id="PF20696"/>
    </source>
</evidence>
<dbReference type="Pfam" id="PF01977">
    <property type="entry name" value="UbiD"/>
    <property type="match status" value="1"/>
</dbReference>
<evidence type="ECO:0000259" key="3">
    <source>
        <dbReference type="Pfam" id="PF20695"/>
    </source>
</evidence>
<dbReference type="Proteomes" id="UP000283841">
    <property type="component" value="Unassembled WGS sequence"/>
</dbReference>
<comment type="function">
    <text evidence="1">Catalyzes the reversible decarboxylation of aromatic carboxylic acids like ferulic acid, p-coumaric acid or cinnamic acid, producing the corresponding vinyl derivatives 4-vinylphenol, 4-vinylguaiacol, and styrene, respectively, which play the role of aroma metabolites.</text>
</comment>
<feature type="domain" description="3-octaprenyl-4-hydroxybenzoate carboxy-lyase-like C-terminal" evidence="4">
    <location>
        <begin position="368"/>
        <end position="506"/>
    </location>
</feature>
<dbReference type="EMBL" id="RCNU01000004">
    <property type="protein sequence ID" value="RWQ96522.1"/>
    <property type="molecule type" value="Genomic_DNA"/>
</dbReference>
<feature type="domain" description="3-octaprenyl-4-hydroxybenzoate carboxy-lyase-like N-terminal" evidence="3">
    <location>
        <begin position="52"/>
        <end position="143"/>
    </location>
</feature>
<feature type="binding site" evidence="1">
    <location>
        <begin position="234"/>
        <end position="235"/>
    </location>
    <ligand>
        <name>prenylated FMN</name>
        <dbReference type="ChEBI" id="CHEBI:87746"/>
    </ligand>
</feature>
<comment type="similarity">
    <text evidence="1">Belongs to the UbiD family. UbiD-like/FDC subfamily.</text>
</comment>
<dbReference type="GO" id="GO:0016831">
    <property type="term" value="F:carboxy-lyase activity"/>
    <property type="evidence" value="ECO:0007669"/>
    <property type="project" value="UniProtKB-UniRule"/>
</dbReference>
<dbReference type="GO" id="GO:0005737">
    <property type="term" value="C:cytoplasm"/>
    <property type="evidence" value="ECO:0007669"/>
    <property type="project" value="UniProtKB-SubCell"/>
</dbReference>
<dbReference type="InterPro" id="IPR049383">
    <property type="entry name" value="UbiD-like_N"/>
</dbReference>
<comment type="subunit">
    <text evidence="1">Homodimer. May form higher order oligomers.</text>
</comment>
<comment type="caution">
    <text evidence="1">Lacks conserved residue(s) required for the propagation of feature annotation.</text>
</comment>
<evidence type="ECO:0000259" key="2">
    <source>
        <dbReference type="Pfam" id="PF01977"/>
    </source>
</evidence>
<keyword evidence="1" id="KW-0210">Decarboxylase</keyword>
<comment type="cofactor">
    <cofactor evidence="1">
        <name>Mn(2+)</name>
        <dbReference type="ChEBI" id="CHEBI:29035"/>
    </cofactor>
</comment>
<dbReference type="Pfam" id="PF20695">
    <property type="entry name" value="UbiD_N"/>
    <property type="match status" value="1"/>
</dbReference>
<dbReference type="GO" id="GO:0033494">
    <property type="term" value="P:ferulate metabolic process"/>
    <property type="evidence" value="ECO:0007669"/>
    <property type="project" value="UniProtKB-UniRule"/>
</dbReference>
<protein>
    <recommendedName>
        <fullName evidence="1">Ferulic acid decarboxylase 1</fullName>
        <ecNumber evidence="1">4.1.1.102</ecNumber>
    </recommendedName>
    <alternativeName>
        <fullName evidence="1">Phenacrylate decarboxylase</fullName>
    </alternativeName>
</protein>
<name>A0A443HXF6_BYSSP</name>
<proteinExistence type="inferred from homology"/>
<dbReference type="HAMAP" id="MF_01983">
    <property type="entry name" value="UbiD_FDC"/>
    <property type="match status" value="1"/>
</dbReference>
<dbReference type="Pfam" id="PF20696">
    <property type="entry name" value="UbiD_C"/>
    <property type="match status" value="1"/>
</dbReference>
<dbReference type="AlphaFoldDB" id="A0A443HXF6"/>
<organism evidence="5 6">
    <name type="scientific">Byssochlamys spectabilis</name>
    <name type="common">Paecilomyces variotii</name>
    <dbReference type="NCBI Taxonomy" id="264951"/>
    <lineage>
        <taxon>Eukaryota</taxon>
        <taxon>Fungi</taxon>
        <taxon>Dikarya</taxon>
        <taxon>Ascomycota</taxon>
        <taxon>Pezizomycotina</taxon>
        <taxon>Eurotiomycetes</taxon>
        <taxon>Eurotiomycetidae</taxon>
        <taxon>Eurotiales</taxon>
        <taxon>Thermoascaceae</taxon>
        <taxon>Paecilomyces</taxon>
    </lineage>
</organism>
<dbReference type="NCBIfam" id="TIGR00148">
    <property type="entry name" value="UbiD family decarboxylase"/>
    <property type="match status" value="1"/>
</dbReference>
<comment type="cofactor">
    <cofactor evidence="1">
        <name>prenylated FMN</name>
        <dbReference type="ChEBI" id="CHEBI:87746"/>
    </cofactor>
    <text evidence="1">Binds 1 prenylated FMN per subunit.</text>
</comment>
<accession>A0A443HXF6</accession>
<feature type="binding site" evidence="1">
    <location>
        <begin position="210"/>
        <end position="215"/>
    </location>
    <ligand>
        <name>prenylated FMN</name>
        <dbReference type="ChEBI" id="CHEBI:87746"/>
    </ligand>
</feature>
<gene>
    <name evidence="1" type="primary">FDC1</name>
    <name evidence="5" type="ORF">C8Q69DRAFT_249601</name>
</gene>
<dbReference type="PANTHER" id="PTHR30108:SF17">
    <property type="entry name" value="FERULIC ACID DECARBOXYLASE 1"/>
    <property type="match status" value="1"/>
</dbReference>
<dbReference type="VEuPathDB" id="FungiDB:C8Q69DRAFT_249601"/>
<keyword evidence="1" id="KW-0464">Manganese</keyword>
<evidence type="ECO:0000313" key="6">
    <source>
        <dbReference type="Proteomes" id="UP000283841"/>
    </source>
</evidence>
<dbReference type="Gene3D" id="3.40.1670.10">
    <property type="entry name" value="UbiD C-terminal domain-like"/>
    <property type="match status" value="1"/>
</dbReference>
<comment type="caution">
    <text evidence="5">The sequence shown here is derived from an EMBL/GenBank/DDBJ whole genome shotgun (WGS) entry which is preliminary data.</text>
</comment>
<comment type="catalytic activity">
    <reaction evidence="1">
        <text>(E)-4-coumarate + H(+) = 4-vinylphenol + CO2</text>
        <dbReference type="Rhea" id="RHEA:33227"/>
        <dbReference type="ChEBI" id="CHEBI:1883"/>
        <dbReference type="ChEBI" id="CHEBI:12876"/>
        <dbReference type="ChEBI" id="CHEBI:15378"/>
        <dbReference type="ChEBI" id="CHEBI:16526"/>
        <dbReference type="EC" id="4.1.1.102"/>
    </reaction>
</comment>
<dbReference type="InterPro" id="IPR049381">
    <property type="entry name" value="UbiD-like_C"/>
</dbReference>
<keyword evidence="6" id="KW-1185">Reference proteome</keyword>
<evidence type="ECO:0000313" key="5">
    <source>
        <dbReference type="EMBL" id="RWQ96522.1"/>
    </source>
</evidence>
<comment type="subcellular location">
    <subcellularLocation>
        <location evidence="1">Cytoplasm</location>
    </subcellularLocation>
</comment>
<sequence length="550" mass="60664">MMSLATAGKWTTRRLLSPAQQRCFSKAPCRCSSNRAISEANNTPHLSFRSFISALREQGDLVDVKEPVSADLEAAAVTRRVYEKRAPAPLFHDVIGTDPKTGLFRILGAPVGLRKNKKDQYGRLALQLGLPATSTAREIVEKMIAAKEGTPLPPVVVDRADAPCKENILKGSEVDMTKWPIPRLHELDGGNYLATYGFHIVQTPDKSWVSWSISRAMHLAGEPRALTAPVLKGQHIHAVRQRWIDAGEEKTPWALVLGGPPAAAFVAGMPLPYEVNEDGYVGALSGSPLEVVKCETNDLYVPANSEIVLEGHISNSKTVPEGPMGEYHGYAFKDKPVMKPLFHVDCVTYRKNPVVPICVAGLPPDETHTVWGPSISAELLSALRKAGFPVNFVWLPLEALCIWIFVSVDTKKLASMNISPEELCKRAGELIFGTHAGWEIPKVFLVGDDVDITDINQVLWALSTRYRPGADEYIFDEATGLPLLPYMMRATRKEVPDPGKGGKSVVNLLLPEEFNGERNWLPSNFEGSYPEDTKETVLSKWEKYGYSKDE</sequence>
<feature type="binding site" evidence="1">
    <location>
        <position position="235"/>
    </location>
    <ligand>
        <name>Mn(2+)</name>
        <dbReference type="ChEBI" id="CHEBI:29035"/>
    </ligand>
</feature>
<dbReference type="GO" id="GO:0046281">
    <property type="term" value="P:cinnamic acid catabolic process"/>
    <property type="evidence" value="ECO:0007669"/>
    <property type="project" value="UniProtKB-UniRule"/>
</dbReference>
<dbReference type="STRING" id="264951.A0A443HXF6"/>
<reference evidence="5 6" key="1">
    <citation type="journal article" date="2018" name="Front. Microbiol.">
        <title>Genomic and genetic insights into a cosmopolitan fungus, Paecilomyces variotii (Eurotiales).</title>
        <authorList>
            <person name="Urquhart A.S."/>
            <person name="Mondo S.J."/>
            <person name="Makela M.R."/>
            <person name="Hane J.K."/>
            <person name="Wiebenga A."/>
            <person name="He G."/>
            <person name="Mihaltcheva S."/>
            <person name="Pangilinan J."/>
            <person name="Lipzen A."/>
            <person name="Barry K."/>
            <person name="de Vries R.P."/>
            <person name="Grigoriev I.V."/>
            <person name="Idnurm A."/>
        </authorList>
    </citation>
    <scope>NUCLEOTIDE SEQUENCE [LARGE SCALE GENOMIC DNA]</scope>
    <source>
        <strain evidence="5 6">CBS 101075</strain>
    </source>
</reference>
<feature type="active site" description="Proton donor" evidence="1">
    <location>
        <position position="326"/>
    </location>
</feature>
<dbReference type="SUPFAM" id="SSF50475">
    <property type="entry name" value="FMN-binding split barrel"/>
    <property type="match status" value="1"/>
</dbReference>
<feature type="binding site" evidence="1">
    <location>
        <position position="277"/>
    </location>
    <ligand>
        <name>prenylated FMN</name>
        <dbReference type="ChEBI" id="CHEBI:87746"/>
    </ligand>
</feature>
<dbReference type="GO" id="GO:0046872">
    <property type="term" value="F:metal ion binding"/>
    <property type="evidence" value="ECO:0007669"/>
    <property type="project" value="UniProtKB-KW"/>
</dbReference>
<comment type="catalytic activity">
    <reaction evidence="1">
        <text>(E)-ferulate + H(+) = 2-methoxy-4-vinylphenol + CO2</text>
        <dbReference type="Rhea" id="RHEA:33807"/>
        <dbReference type="ChEBI" id="CHEBI:15378"/>
        <dbReference type="ChEBI" id="CHEBI:16526"/>
        <dbReference type="ChEBI" id="CHEBI:29749"/>
        <dbReference type="ChEBI" id="CHEBI:42438"/>
        <dbReference type="EC" id="4.1.1.102"/>
    </reaction>
</comment>